<accession>A0A382C7U9</accession>
<feature type="non-terminal residue" evidence="2">
    <location>
        <position position="54"/>
    </location>
</feature>
<feature type="region of interest" description="Disordered" evidence="1">
    <location>
        <begin position="1"/>
        <end position="26"/>
    </location>
</feature>
<reference evidence="2" key="1">
    <citation type="submission" date="2018-05" db="EMBL/GenBank/DDBJ databases">
        <authorList>
            <person name="Lanie J.A."/>
            <person name="Ng W.-L."/>
            <person name="Kazmierczak K.M."/>
            <person name="Andrzejewski T.M."/>
            <person name="Davidsen T.M."/>
            <person name="Wayne K.J."/>
            <person name="Tettelin H."/>
            <person name="Glass J.I."/>
            <person name="Rusch D."/>
            <person name="Podicherti R."/>
            <person name="Tsui H.-C.T."/>
            <person name="Winkler M.E."/>
        </authorList>
    </citation>
    <scope>NUCLEOTIDE SEQUENCE</scope>
</reference>
<sequence length="54" mass="5732">MADSDIKALTEALPGESFETTAFTTPPPLADATVAIVTTASLHHPDQDDFEVMD</sequence>
<proteinExistence type="predicted"/>
<dbReference type="EMBL" id="UINC01033230">
    <property type="protein sequence ID" value="SVB22175.1"/>
    <property type="molecule type" value="Genomic_DNA"/>
</dbReference>
<protein>
    <submittedName>
        <fullName evidence="2">Uncharacterized protein</fullName>
    </submittedName>
</protein>
<organism evidence="2">
    <name type="scientific">marine metagenome</name>
    <dbReference type="NCBI Taxonomy" id="408172"/>
    <lineage>
        <taxon>unclassified sequences</taxon>
        <taxon>metagenomes</taxon>
        <taxon>ecological metagenomes</taxon>
    </lineage>
</organism>
<evidence type="ECO:0000313" key="2">
    <source>
        <dbReference type="EMBL" id="SVB22175.1"/>
    </source>
</evidence>
<name>A0A382C7U9_9ZZZZ</name>
<gene>
    <name evidence="2" type="ORF">METZ01_LOCUS175029</name>
</gene>
<evidence type="ECO:0000256" key="1">
    <source>
        <dbReference type="SAM" id="MobiDB-lite"/>
    </source>
</evidence>
<dbReference type="AlphaFoldDB" id="A0A382C7U9"/>